<comment type="caution">
    <text evidence="1">The sequence shown here is derived from an EMBL/GenBank/DDBJ whole genome shotgun (WGS) entry which is preliminary data.</text>
</comment>
<evidence type="ECO:0000313" key="2">
    <source>
        <dbReference type="Proteomes" id="UP000814033"/>
    </source>
</evidence>
<evidence type="ECO:0000313" key="1">
    <source>
        <dbReference type="EMBL" id="KAI0042780.1"/>
    </source>
</evidence>
<feature type="non-terminal residue" evidence="1">
    <location>
        <position position="340"/>
    </location>
</feature>
<reference evidence="1" key="1">
    <citation type="submission" date="2021-02" db="EMBL/GenBank/DDBJ databases">
        <authorList>
            <consortium name="DOE Joint Genome Institute"/>
            <person name="Ahrendt S."/>
            <person name="Looney B.P."/>
            <person name="Miyauchi S."/>
            <person name="Morin E."/>
            <person name="Drula E."/>
            <person name="Courty P.E."/>
            <person name="Chicoki N."/>
            <person name="Fauchery L."/>
            <person name="Kohler A."/>
            <person name="Kuo A."/>
            <person name="Labutti K."/>
            <person name="Pangilinan J."/>
            <person name="Lipzen A."/>
            <person name="Riley R."/>
            <person name="Andreopoulos W."/>
            <person name="He G."/>
            <person name="Johnson J."/>
            <person name="Barry K.W."/>
            <person name="Grigoriev I.V."/>
            <person name="Nagy L."/>
            <person name="Hibbett D."/>
            <person name="Henrissat B."/>
            <person name="Matheny P.B."/>
            <person name="Labbe J."/>
            <person name="Martin F."/>
        </authorList>
    </citation>
    <scope>NUCLEOTIDE SEQUENCE</scope>
    <source>
        <strain evidence="1">FP105234-sp</strain>
    </source>
</reference>
<sequence>MASLPSLPKMSPSHRHQHHHHHHHHNAHPQLHSLESSPTATLHDGHPGQPTIPLSHITTSPDLSYPFQTTDALRVGITDEYREVSEKGTVPFRGALRRAPSRKAQDPSDPEKGLKEIELVVFKPNDPEDPRNWSNLHKWMVTAIVAMAVVSVAFGSAIMTGDFHDIEDQFGVSQTVVALSVSLMVCGFGVGPLVWSPLSELYGRRPLWIFPFWLYVIFNIPCALAPNIGALLSCRFICGFFASTALTLAGGAISDIWDNNERGFAIALFAAAPYGGPVLAPIVGGFVGETVGWRWMIWVNMIFAGVIATLLTLIPETYAPVILRRRAEKMREETGSDIYK</sequence>
<organism evidence="1 2">
    <name type="scientific">Auriscalpium vulgare</name>
    <dbReference type="NCBI Taxonomy" id="40419"/>
    <lineage>
        <taxon>Eukaryota</taxon>
        <taxon>Fungi</taxon>
        <taxon>Dikarya</taxon>
        <taxon>Basidiomycota</taxon>
        <taxon>Agaricomycotina</taxon>
        <taxon>Agaricomycetes</taxon>
        <taxon>Russulales</taxon>
        <taxon>Auriscalpiaceae</taxon>
        <taxon>Auriscalpium</taxon>
    </lineage>
</organism>
<name>A0ACB8RGR0_9AGAM</name>
<proteinExistence type="predicted"/>
<keyword evidence="2" id="KW-1185">Reference proteome</keyword>
<protein>
    <submittedName>
        <fullName evidence="1">MFS general substrate transporter</fullName>
    </submittedName>
</protein>
<dbReference type="EMBL" id="MU276048">
    <property type="protein sequence ID" value="KAI0042780.1"/>
    <property type="molecule type" value="Genomic_DNA"/>
</dbReference>
<reference evidence="1" key="2">
    <citation type="journal article" date="2022" name="New Phytol.">
        <title>Evolutionary transition to the ectomycorrhizal habit in the genomes of a hyperdiverse lineage of mushroom-forming fungi.</title>
        <authorList>
            <person name="Looney B."/>
            <person name="Miyauchi S."/>
            <person name="Morin E."/>
            <person name="Drula E."/>
            <person name="Courty P.E."/>
            <person name="Kohler A."/>
            <person name="Kuo A."/>
            <person name="LaButti K."/>
            <person name="Pangilinan J."/>
            <person name="Lipzen A."/>
            <person name="Riley R."/>
            <person name="Andreopoulos W."/>
            <person name="He G."/>
            <person name="Johnson J."/>
            <person name="Nolan M."/>
            <person name="Tritt A."/>
            <person name="Barry K.W."/>
            <person name="Grigoriev I.V."/>
            <person name="Nagy L.G."/>
            <person name="Hibbett D."/>
            <person name="Henrissat B."/>
            <person name="Matheny P.B."/>
            <person name="Labbe J."/>
            <person name="Martin F.M."/>
        </authorList>
    </citation>
    <scope>NUCLEOTIDE SEQUENCE</scope>
    <source>
        <strain evidence="1">FP105234-sp</strain>
    </source>
</reference>
<dbReference type="Proteomes" id="UP000814033">
    <property type="component" value="Unassembled WGS sequence"/>
</dbReference>
<gene>
    <name evidence="1" type="ORF">FA95DRAFT_1547195</name>
</gene>
<accession>A0ACB8RGR0</accession>